<name>A0A6N2U6G1_9ACTO</name>
<protein>
    <recommendedName>
        <fullName evidence="3">Lipoprotein</fullName>
    </recommendedName>
</protein>
<reference evidence="2" key="1">
    <citation type="submission" date="2019-11" db="EMBL/GenBank/DDBJ databases">
        <authorList>
            <person name="Feng L."/>
        </authorList>
    </citation>
    <scope>NUCLEOTIDE SEQUENCE</scope>
    <source>
        <strain evidence="2">AodontolyticusLFYP35</strain>
    </source>
</reference>
<dbReference type="AlphaFoldDB" id="A0A6N2U6G1"/>
<sequence length="182" mass="19850">MSVNKGCRIVAALCALVLGGSLAGCSLLGTSNVSSDDIRAMKNIPEGQKNTLISRMEAASSASERAEIGQQAVSLNKMVGTKLLMKEPPIGYQRTYELKTDGTVEADKNDYAYLFMSAADYWRLGEDGYELCVDQGCEYYSEWTVEVEKGYGGAEYVWTLTIDSDATQVGGEPLVRRFQVAK</sequence>
<evidence type="ECO:0000256" key="1">
    <source>
        <dbReference type="SAM" id="SignalP"/>
    </source>
</evidence>
<evidence type="ECO:0000313" key="2">
    <source>
        <dbReference type="EMBL" id="VYT13009.1"/>
    </source>
</evidence>
<accession>A0A6N2U6G1</accession>
<organism evidence="2">
    <name type="scientific">Schaalia odontolytica</name>
    <dbReference type="NCBI Taxonomy" id="1660"/>
    <lineage>
        <taxon>Bacteria</taxon>
        <taxon>Bacillati</taxon>
        <taxon>Actinomycetota</taxon>
        <taxon>Actinomycetes</taxon>
        <taxon>Actinomycetales</taxon>
        <taxon>Actinomycetaceae</taxon>
        <taxon>Schaalia</taxon>
    </lineage>
</organism>
<feature type="signal peptide" evidence="1">
    <location>
        <begin position="1"/>
        <end position="23"/>
    </location>
</feature>
<dbReference type="PROSITE" id="PS51257">
    <property type="entry name" value="PROKAR_LIPOPROTEIN"/>
    <property type="match status" value="1"/>
</dbReference>
<proteinExistence type="predicted"/>
<keyword evidence="1" id="KW-0732">Signal</keyword>
<feature type="chain" id="PRO_5038866040" description="Lipoprotein" evidence="1">
    <location>
        <begin position="24"/>
        <end position="182"/>
    </location>
</feature>
<gene>
    <name evidence="2" type="ORF">AOLFYP35_01653</name>
</gene>
<evidence type="ECO:0008006" key="3">
    <source>
        <dbReference type="Google" id="ProtNLM"/>
    </source>
</evidence>
<dbReference type="EMBL" id="CACRSM010000003">
    <property type="protein sequence ID" value="VYT13009.1"/>
    <property type="molecule type" value="Genomic_DNA"/>
</dbReference>